<protein>
    <submittedName>
        <fullName evidence="1">Uncharacterized protein</fullName>
    </submittedName>
</protein>
<proteinExistence type="predicted"/>
<evidence type="ECO:0000313" key="1">
    <source>
        <dbReference type="EMBL" id="CAA9502174.1"/>
    </source>
</evidence>
<sequence length="92" mass="10453">MIRRQRYRLRTPSTGREVLVEAEPGKIYRDRDTGEPLEVVGKVLPLAPSPSKLPWAVENLRFCPHCDQLAQKDLNDCPNCGRRMGPLSEPAR</sequence>
<gene>
    <name evidence="1" type="ORF">AVDCRST_MAG53-2067</name>
</gene>
<organism evidence="1">
    <name type="scientific">uncultured Solirubrobacteraceae bacterium</name>
    <dbReference type="NCBI Taxonomy" id="1162706"/>
    <lineage>
        <taxon>Bacteria</taxon>
        <taxon>Bacillati</taxon>
        <taxon>Actinomycetota</taxon>
        <taxon>Thermoleophilia</taxon>
        <taxon>Solirubrobacterales</taxon>
        <taxon>Solirubrobacteraceae</taxon>
        <taxon>environmental samples</taxon>
    </lineage>
</organism>
<accession>A0A6J4SKP5</accession>
<dbReference type="AlphaFoldDB" id="A0A6J4SKP5"/>
<name>A0A6J4SKP5_9ACTN</name>
<reference evidence="1" key="1">
    <citation type="submission" date="2020-02" db="EMBL/GenBank/DDBJ databases">
        <authorList>
            <person name="Meier V. D."/>
        </authorList>
    </citation>
    <scope>NUCLEOTIDE SEQUENCE</scope>
    <source>
        <strain evidence="1">AVDCRST_MAG53</strain>
    </source>
</reference>
<dbReference type="EMBL" id="CADCVR010000065">
    <property type="protein sequence ID" value="CAA9502174.1"/>
    <property type="molecule type" value="Genomic_DNA"/>
</dbReference>